<keyword evidence="3" id="KW-1185">Reference proteome</keyword>
<accession>A0A9W8RQF2</accession>
<evidence type="ECO:0000313" key="3">
    <source>
        <dbReference type="Proteomes" id="UP001152049"/>
    </source>
</evidence>
<sequence length="172" mass="19809">MKDKRDRLAQLKSIDRENRPSPDTIFRLRHEREKALLEYLIRSKVQQLEIASEANQSAKEDVKPTDLDLSDRKTRRISNTQASTQKVIRRKTLKAHTSTSLPRGTIHGFRRPASSGNDKIDTKSMKQSPPDKPGSASPVFVLSQPPEHPIPSWRLIKRTKFNPWSRPSPRRQ</sequence>
<feature type="compositionally biased region" description="Basic and acidic residues" evidence="1">
    <location>
        <begin position="58"/>
        <end position="72"/>
    </location>
</feature>
<protein>
    <submittedName>
        <fullName evidence="2">Uncharacterized protein</fullName>
    </submittedName>
</protein>
<evidence type="ECO:0000256" key="1">
    <source>
        <dbReference type="SAM" id="MobiDB-lite"/>
    </source>
</evidence>
<dbReference type="Proteomes" id="UP001152049">
    <property type="component" value="Unassembled WGS sequence"/>
</dbReference>
<feature type="region of interest" description="Disordered" evidence="1">
    <location>
        <begin position="53"/>
        <end position="172"/>
    </location>
</feature>
<reference evidence="2" key="1">
    <citation type="submission" date="2022-09" db="EMBL/GenBank/DDBJ databases">
        <title>Fusarium specimens isolated from Avocado Roots.</title>
        <authorList>
            <person name="Stajich J."/>
            <person name="Roper C."/>
            <person name="Heimlech-Rivalta G."/>
        </authorList>
    </citation>
    <scope>NUCLEOTIDE SEQUENCE</scope>
    <source>
        <strain evidence="2">CF00136</strain>
    </source>
</reference>
<name>A0A9W8RQF2_9HYPO</name>
<dbReference type="EMBL" id="JAOQAZ010000037">
    <property type="protein sequence ID" value="KAJ4248151.1"/>
    <property type="molecule type" value="Genomic_DNA"/>
</dbReference>
<proteinExistence type="predicted"/>
<evidence type="ECO:0000313" key="2">
    <source>
        <dbReference type="EMBL" id="KAJ4248151.1"/>
    </source>
</evidence>
<gene>
    <name evidence="2" type="ORF">NW762_012921</name>
</gene>
<dbReference type="AlphaFoldDB" id="A0A9W8RQF2"/>
<feature type="region of interest" description="Disordered" evidence="1">
    <location>
        <begin position="1"/>
        <end position="26"/>
    </location>
</feature>
<organism evidence="2 3">
    <name type="scientific">Fusarium torreyae</name>
    <dbReference type="NCBI Taxonomy" id="1237075"/>
    <lineage>
        <taxon>Eukaryota</taxon>
        <taxon>Fungi</taxon>
        <taxon>Dikarya</taxon>
        <taxon>Ascomycota</taxon>
        <taxon>Pezizomycotina</taxon>
        <taxon>Sordariomycetes</taxon>
        <taxon>Hypocreomycetidae</taxon>
        <taxon>Hypocreales</taxon>
        <taxon>Nectriaceae</taxon>
        <taxon>Fusarium</taxon>
    </lineage>
</organism>
<comment type="caution">
    <text evidence="2">The sequence shown here is derived from an EMBL/GenBank/DDBJ whole genome shotgun (WGS) entry which is preliminary data.</text>
</comment>
<feature type="compositionally biased region" description="Polar residues" evidence="1">
    <location>
        <begin position="77"/>
        <end position="86"/>
    </location>
</feature>